<dbReference type="GO" id="GO:0016757">
    <property type="term" value="F:glycosyltransferase activity"/>
    <property type="evidence" value="ECO:0007669"/>
    <property type="project" value="UniProtKB-KW"/>
</dbReference>
<dbReference type="EC" id="2.4.-.-" evidence="2"/>
<evidence type="ECO:0000313" key="2">
    <source>
        <dbReference type="EMBL" id="MFC4632834.1"/>
    </source>
</evidence>
<comment type="caution">
    <text evidence="2">The sequence shown here is derived from an EMBL/GenBank/DDBJ whole genome shotgun (WGS) entry which is preliminary data.</text>
</comment>
<dbReference type="EMBL" id="JBHSFV010000001">
    <property type="protein sequence ID" value="MFC4632834.1"/>
    <property type="molecule type" value="Genomic_DNA"/>
</dbReference>
<dbReference type="InterPro" id="IPR001296">
    <property type="entry name" value="Glyco_trans_1"/>
</dbReference>
<reference evidence="3" key="1">
    <citation type="journal article" date="2019" name="Int. J. Syst. Evol. Microbiol.">
        <title>The Global Catalogue of Microorganisms (GCM) 10K type strain sequencing project: providing services to taxonomists for standard genome sequencing and annotation.</title>
        <authorList>
            <consortium name="The Broad Institute Genomics Platform"/>
            <consortium name="The Broad Institute Genome Sequencing Center for Infectious Disease"/>
            <person name="Wu L."/>
            <person name="Ma J."/>
        </authorList>
    </citation>
    <scope>NUCLEOTIDE SEQUENCE [LARGE SCALE GENOMIC DNA]</scope>
    <source>
        <strain evidence="3">YJ-61-S</strain>
    </source>
</reference>
<dbReference type="Gene3D" id="3.40.50.2000">
    <property type="entry name" value="Glycogen Phosphorylase B"/>
    <property type="match status" value="1"/>
</dbReference>
<name>A0ABV9HRP2_9FLAO</name>
<dbReference type="RefSeq" id="WP_379977005.1">
    <property type="nucleotide sequence ID" value="NZ_JBHSFV010000001.1"/>
</dbReference>
<dbReference type="Proteomes" id="UP001596043">
    <property type="component" value="Unassembled WGS sequence"/>
</dbReference>
<organism evidence="2 3">
    <name type="scientific">Dokdonia ponticola</name>
    <dbReference type="NCBI Taxonomy" id="2041041"/>
    <lineage>
        <taxon>Bacteria</taxon>
        <taxon>Pseudomonadati</taxon>
        <taxon>Bacteroidota</taxon>
        <taxon>Flavobacteriia</taxon>
        <taxon>Flavobacteriales</taxon>
        <taxon>Flavobacteriaceae</taxon>
        <taxon>Dokdonia</taxon>
    </lineage>
</organism>
<keyword evidence="2" id="KW-0328">Glycosyltransferase</keyword>
<accession>A0ABV9HRP2</accession>
<dbReference type="PANTHER" id="PTHR12526:SF630">
    <property type="entry name" value="GLYCOSYLTRANSFERASE"/>
    <property type="match status" value="1"/>
</dbReference>
<sequence>MRTILELQKRLKTETSFRRKYPNCKENDDTIHLLYVSPCLDATGYYRAITPALELNKTASHTAIITKIETFDFNKRFEDYENLIDEQLLYWADYIIFPVIFSDVDFFIKAIRVLRPDVQLVMDVDKNYTAIPQSHTMSRKIGTRDKEQLLSNMISMDIVTTATKPLSNFYKKLLLQNFPNHTTHVVQLPSLVSRLGYEEIPPLKRNDSQIIRIGVLGSKSQLSDLLVLKELVAKTKEVLKEGVQFVCYGWNGQDIQGELVLKGLAVEYHKPVAFENHFKTLNDLALDIVLLPSEKNRFSQCEPYTTLLECAVYGIPAIASVYHPAKQVLKEGETGLLAETSDDWVKSILRLVKDKALREQMGKNALKSIWMEQHFTSRQLQLFQDLFI</sequence>
<keyword evidence="3" id="KW-1185">Reference proteome</keyword>
<dbReference type="Pfam" id="PF00534">
    <property type="entry name" value="Glycos_transf_1"/>
    <property type="match status" value="1"/>
</dbReference>
<evidence type="ECO:0000259" key="1">
    <source>
        <dbReference type="Pfam" id="PF00534"/>
    </source>
</evidence>
<feature type="domain" description="Glycosyl transferase family 1" evidence="1">
    <location>
        <begin position="285"/>
        <end position="367"/>
    </location>
</feature>
<protein>
    <submittedName>
        <fullName evidence="2">Glycosyltransferase</fullName>
        <ecNumber evidence="2">2.4.-.-</ecNumber>
    </submittedName>
</protein>
<keyword evidence="2" id="KW-0808">Transferase</keyword>
<dbReference type="PANTHER" id="PTHR12526">
    <property type="entry name" value="GLYCOSYLTRANSFERASE"/>
    <property type="match status" value="1"/>
</dbReference>
<evidence type="ECO:0000313" key="3">
    <source>
        <dbReference type="Proteomes" id="UP001596043"/>
    </source>
</evidence>
<proteinExistence type="predicted"/>
<gene>
    <name evidence="2" type="ORF">ACFO3O_02885</name>
</gene>
<dbReference type="SUPFAM" id="SSF53756">
    <property type="entry name" value="UDP-Glycosyltransferase/glycogen phosphorylase"/>
    <property type="match status" value="1"/>
</dbReference>